<dbReference type="PANTHER" id="PTHR43884">
    <property type="entry name" value="ACYL-COA DEHYDROGENASE"/>
    <property type="match status" value="1"/>
</dbReference>
<sequence>MIVIDFTPTSEQAEMREFYRKFAEESVKPLAREMDEKEKYSMELLKEIRQCGFMGIPFPETYGGAGSDVLSYAMCVEEMSRVDASTGLTISVHTSLCAASIQEFGTEEQKEKFLRPLANGSKVGCFSLTEPGAGSDVAAGRSTAVKDGDSYILNGNKIFTTNSGFADIFLVFALTDKEAGAKGMSAFVVERDTPGLSVSPDIPRMGIRAASNAEVVYENVRVPAANLLGGEGKGFKIAMKALDGGRIGIAAQSVGIAQGAIDEAVRYVKERVQFGKPIAAFQNTQFKLAEMQTQVDAARLMTYRAAVAKDKGENYGVYAAMAKLMASDVANIVTRGCVQLLGGYGYAREYSVERMMRDAKITEIYEGTSEVMKMVISGSMNLK</sequence>
<comment type="cofactor">
    <cofactor evidence="1 6">
        <name>FAD</name>
        <dbReference type="ChEBI" id="CHEBI:57692"/>
    </cofactor>
</comment>
<dbReference type="EMBL" id="FWXW01000002">
    <property type="protein sequence ID" value="SMC48409.1"/>
    <property type="molecule type" value="Genomic_DNA"/>
</dbReference>
<dbReference type="GO" id="GO:0050660">
    <property type="term" value="F:flavin adenine dinucleotide binding"/>
    <property type="evidence" value="ECO:0007669"/>
    <property type="project" value="InterPro"/>
</dbReference>
<evidence type="ECO:0000256" key="1">
    <source>
        <dbReference type="ARBA" id="ARBA00001974"/>
    </source>
</evidence>
<keyword evidence="11" id="KW-1185">Reference proteome</keyword>
<evidence type="ECO:0000313" key="10">
    <source>
        <dbReference type="EMBL" id="SMC48409.1"/>
    </source>
</evidence>
<dbReference type="Gene3D" id="1.20.140.10">
    <property type="entry name" value="Butyryl-CoA Dehydrogenase, subunit A, domain 3"/>
    <property type="match status" value="1"/>
</dbReference>
<dbReference type="PROSITE" id="PS00073">
    <property type="entry name" value="ACYL_COA_DH_2"/>
    <property type="match status" value="1"/>
</dbReference>
<organism evidence="10 11">
    <name type="scientific">Papillibacter cinnamivorans DSM 12816</name>
    <dbReference type="NCBI Taxonomy" id="1122930"/>
    <lineage>
        <taxon>Bacteria</taxon>
        <taxon>Bacillati</taxon>
        <taxon>Bacillota</taxon>
        <taxon>Clostridia</taxon>
        <taxon>Eubacteriales</taxon>
        <taxon>Oscillospiraceae</taxon>
        <taxon>Papillibacter</taxon>
    </lineage>
</organism>
<feature type="domain" description="Acyl-CoA dehydrogenase/oxidase C-terminal" evidence="7">
    <location>
        <begin position="232"/>
        <end position="377"/>
    </location>
</feature>
<dbReference type="InterPro" id="IPR036250">
    <property type="entry name" value="AcylCo_DH-like_C"/>
</dbReference>
<evidence type="ECO:0000256" key="3">
    <source>
        <dbReference type="ARBA" id="ARBA00022630"/>
    </source>
</evidence>
<dbReference type="InterPro" id="IPR046373">
    <property type="entry name" value="Acyl-CoA_Oxase/DH_mid-dom_sf"/>
</dbReference>
<dbReference type="SUPFAM" id="SSF56645">
    <property type="entry name" value="Acyl-CoA dehydrogenase NM domain-like"/>
    <property type="match status" value="1"/>
</dbReference>
<gene>
    <name evidence="10" type="ORF">SAMN02745168_1157</name>
</gene>
<dbReference type="Gene3D" id="2.40.110.10">
    <property type="entry name" value="Butyryl-CoA Dehydrogenase, subunit A, domain 2"/>
    <property type="match status" value="1"/>
</dbReference>
<dbReference type="SUPFAM" id="SSF47203">
    <property type="entry name" value="Acyl-CoA dehydrogenase C-terminal domain-like"/>
    <property type="match status" value="1"/>
</dbReference>
<dbReference type="CDD" id="cd01158">
    <property type="entry name" value="SCAD_SBCAD"/>
    <property type="match status" value="1"/>
</dbReference>
<dbReference type="Proteomes" id="UP000192790">
    <property type="component" value="Unassembled WGS sequence"/>
</dbReference>
<comment type="similarity">
    <text evidence="2 6">Belongs to the acyl-CoA dehydrogenase family.</text>
</comment>
<dbReference type="InterPro" id="IPR009075">
    <property type="entry name" value="AcylCo_DH/oxidase_C"/>
</dbReference>
<dbReference type="PANTHER" id="PTHR43884:SF12">
    <property type="entry name" value="ISOVALERYL-COA DEHYDROGENASE, MITOCHONDRIAL-RELATED"/>
    <property type="match status" value="1"/>
</dbReference>
<keyword evidence="5 6" id="KW-0560">Oxidoreductase</keyword>
<dbReference type="STRING" id="1122930.SAMN02745168_1157"/>
<feature type="domain" description="Acyl-CoA oxidase/dehydrogenase middle" evidence="8">
    <location>
        <begin position="125"/>
        <end position="220"/>
    </location>
</feature>
<dbReference type="OrthoDB" id="9802447at2"/>
<dbReference type="Pfam" id="PF02770">
    <property type="entry name" value="Acyl-CoA_dh_M"/>
    <property type="match status" value="1"/>
</dbReference>
<evidence type="ECO:0000256" key="5">
    <source>
        <dbReference type="ARBA" id="ARBA00023002"/>
    </source>
</evidence>
<dbReference type="GO" id="GO:0003995">
    <property type="term" value="F:acyl-CoA dehydrogenase activity"/>
    <property type="evidence" value="ECO:0007669"/>
    <property type="project" value="InterPro"/>
</dbReference>
<dbReference type="FunFam" id="1.20.140.10:FF:000004">
    <property type="entry name" value="Acyl-CoA dehydrogenase FadE25"/>
    <property type="match status" value="1"/>
</dbReference>
<dbReference type="AlphaFoldDB" id="A0A1W1ZIR5"/>
<proteinExistence type="inferred from homology"/>
<accession>A0A1W1ZIR5</accession>
<evidence type="ECO:0000313" key="11">
    <source>
        <dbReference type="Proteomes" id="UP000192790"/>
    </source>
</evidence>
<dbReference type="InterPro" id="IPR006089">
    <property type="entry name" value="Acyl-CoA_DH_CS"/>
</dbReference>
<dbReference type="Pfam" id="PF02771">
    <property type="entry name" value="Acyl-CoA_dh_N"/>
    <property type="match status" value="1"/>
</dbReference>
<protein>
    <submittedName>
        <fullName evidence="10">Butyryl-CoA dehydrogenase</fullName>
    </submittedName>
</protein>
<dbReference type="InterPro" id="IPR037069">
    <property type="entry name" value="AcylCoA_DH/ox_N_sf"/>
</dbReference>
<evidence type="ECO:0000259" key="7">
    <source>
        <dbReference type="Pfam" id="PF00441"/>
    </source>
</evidence>
<dbReference type="Pfam" id="PF00441">
    <property type="entry name" value="Acyl-CoA_dh_1"/>
    <property type="match status" value="1"/>
</dbReference>
<dbReference type="FunFam" id="2.40.110.10:FF:000009">
    <property type="entry name" value="Acyl-CoA dehydrogenase"/>
    <property type="match status" value="1"/>
</dbReference>
<dbReference type="InterPro" id="IPR009100">
    <property type="entry name" value="AcylCoA_DH/oxidase_NM_dom_sf"/>
</dbReference>
<name>A0A1W1ZIR5_9FIRM</name>
<dbReference type="InterPro" id="IPR013786">
    <property type="entry name" value="AcylCoA_DH/ox_N"/>
</dbReference>
<evidence type="ECO:0000259" key="8">
    <source>
        <dbReference type="Pfam" id="PF02770"/>
    </source>
</evidence>
<evidence type="ECO:0000256" key="4">
    <source>
        <dbReference type="ARBA" id="ARBA00022827"/>
    </source>
</evidence>
<evidence type="ECO:0000256" key="2">
    <source>
        <dbReference type="ARBA" id="ARBA00009347"/>
    </source>
</evidence>
<dbReference type="InterPro" id="IPR006091">
    <property type="entry name" value="Acyl-CoA_Oxase/DH_mid-dom"/>
</dbReference>
<reference evidence="10 11" key="1">
    <citation type="submission" date="2017-04" db="EMBL/GenBank/DDBJ databases">
        <authorList>
            <person name="Afonso C.L."/>
            <person name="Miller P.J."/>
            <person name="Scott M.A."/>
            <person name="Spackman E."/>
            <person name="Goraichik I."/>
            <person name="Dimitrov K.M."/>
            <person name="Suarez D.L."/>
            <person name="Swayne D.E."/>
        </authorList>
    </citation>
    <scope>NUCLEOTIDE SEQUENCE [LARGE SCALE GENOMIC DNA]</scope>
    <source>
        <strain evidence="10 11">DSM 12816</strain>
    </source>
</reference>
<keyword evidence="3 6" id="KW-0285">Flavoprotein</keyword>
<dbReference type="Gene3D" id="1.10.540.10">
    <property type="entry name" value="Acyl-CoA dehydrogenase/oxidase, N-terminal domain"/>
    <property type="match status" value="1"/>
</dbReference>
<dbReference type="PIRSF" id="PIRSF016578">
    <property type="entry name" value="HsaA"/>
    <property type="match status" value="1"/>
</dbReference>
<dbReference type="FunFam" id="1.10.540.10:FF:000002">
    <property type="entry name" value="Acyl-CoA dehydrogenase FadE19"/>
    <property type="match status" value="1"/>
</dbReference>
<evidence type="ECO:0000259" key="9">
    <source>
        <dbReference type="Pfam" id="PF02771"/>
    </source>
</evidence>
<feature type="domain" description="Acyl-CoA dehydrogenase/oxidase N-terminal" evidence="9">
    <location>
        <begin position="9"/>
        <end position="120"/>
    </location>
</feature>
<keyword evidence="4 6" id="KW-0274">FAD</keyword>
<evidence type="ECO:0000256" key="6">
    <source>
        <dbReference type="RuleBase" id="RU362125"/>
    </source>
</evidence>